<keyword evidence="3" id="KW-0418">Kinase</keyword>
<dbReference type="Pfam" id="PF06580">
    <property type="entry name" value="His_kinase"/>
    <property type="match status" value="1"/>
</dbReference>
<dbReference type="PANTHER" id="PTHR34220:SF7">
    <property type="entry name" value="SENSOR HISTIDINE KINASE YPDA"/>
    <property type="match status" value="1"/>
</dbReference>
<proteinExistence type="predicted"/>
<sequence>MSKKKIILIHVLCWTLLIAYFFLGEIIYGERDHYFGYSMTVVQIVEFYVCYLWVYPRFLKKGKIPQLIGGLVVAMASFIFLRYFIEQMLFPKFLGIRNYPKATPLWYYIKDNLYFGTSYIMISAAVWGTERAFKTEKQAKQLKNEAIKAELSFLKSQINPHFLYNTLNYIYSLAIPVSDKMASAVLRLSDLMRYTLTESADGKVSLVREVEYMESYIELFRMRFDPNFFVEFTTTGISEQQRVSSLILIPFVENAFKHGLVNDAGFPVKIHLEVLNGRQLVFTVLNKISHHQKDRSSGIGLLNIYRRLDLIYPQKYELNIDNDGASYQSRLRIEL</sequence>
<name>A0A318U7B5_9SPHI</name>
<dbReference type="RefSeq" id="WP_110834373.1">
    <property type="nucleotide sequence ID" value="NZ_QKLU01000010.1"/>
</dbReference>
<dbReference type="InterPro" id="IPR036890">
    <property type="entry name" value="HATPase_C_sf"/>
</dbReference>
<organism evidence="3 4">
    <name type="scientific">Pedobacter nutrimenti</name>
    <dbReference type="NCBI Taxonomy" id="1241337"/>
    <lineage>
        <taxon>Bacteria</taxon>
        <taxon>Pseudomonadati</taxon>
        <taxon>Bacteroidota</taxon>
        <taxon>Sphingobacteriia</taxon>
        <taxon>Sphingobacteriales</taxon>
        <taxon>Sphingobacteriaceae</taxon>
        <taxon>Pedobacter</taxon>
    </lineage>
</organism>
<dbReference type="GO" id="GO:0016020">
    <property type="term" value="C:membrane"/>
    <property type="evidence" value="ECO:0007669"/>
    <property type="project" value="InterPro"/>
</dbReference>
<evidence type="ECO:0000256" key="1">
    <source>
        <dbReference type="SAM" id="Phobius"/>
    </source>
</evidence>
<evidence type="ECO:0000259" key="2">
    <source>
        <dbReference type="Pfam" id="PF06580"/>
    </source>
</evidence>
<dbReference type="PANTHER" id="PTHR34220">
    <property type="entry name" value="SENSOR HISTIDINE KINASE YPDA"/>
    <property type="match status" value="1"/>
</dbReference>
<feature type="domain" description="Signal transduction histidine kinase internal region" evidence="2">
    <location>
        <begin position="149"/>
        <end position="227"/>
    </location>
</feature>
<comment type="caution">
    <text evidence="3">The sequence shown here is derived from an EMBL/GenBank/DDBJ whole genome shotgun (WGS) entry which is preliminary data.</text>
</comment>
<evidence type="ECO:0000313" key="4">
    <source>
        <dbReference type="Proteomes" id="UP000248198"/>
    </source>
</evidence>
<protein>
    <submittedName>
        <fullName evidence="3">Histidine kinase</fullName>
    </submittedName>
</protein>
<dbReference type="GO" id="GO:0000155">
    <property type="term" value="F:phosphorelay sensor kinase activity"/>
    <property type="evidence" value="ECO:0007669"/>
    <property type="project" value="InterPro"/>
</dbReference>
<dbReference type="EMBL" id="QKLU01000010">
    <property type="protein sequence ID" value="PYF69409.1"/>
    <property type="molecule type" value="Genomic_DNA"/>
</dbReference>
<dbReference type="InterPro" id="IPR010559">
    <property type="entry name" value="Sig_transdc_His_kin_internal"/>
</dbReference>
<dbReference type="InterPro" id="IPR050640">
    <property type="entry name" value="Bact_2-comp_sensor_kinase"/>
</dbReference>
<feature type="transmembrane region" description="Helical" evidence="1">
    <location>
        <begin position="67"/>
        <end position="85"/>
    </location>
</feature>
<keyword evidence="1" id="KW-0812">Transmembrane</keyword>
<accession>A0A318U7B5</accession>
<keyword evidence="3" id="KW-0808">Transferase</keyword>
<reference evidence="3 4" key="1">
    <citation type="submission" date="2018-06" db="EMBL/GenBank/DDBJ databases">
        <title>Genomic Encyclopedia of Archaeal and Bacterial Type Strains, Phase II (KMG-II): from individual species to whole genera.</title>
        <authorList>
            <person name="Goeker M."/>
        </authorList>
    </citation>
    <scope>NUCLEOTIDE SEQUENCE [LARGE SCALE GENOMIC DNA]</scope>
    <source>
        <strain evidence="3 4">DSM 27372</strain>
    </source>
</reference>
<keyword evidence="1" id="KW-1133">Transmembrane helix</keyword>
<dbReference type="Proteomes" id="UP000248198">
    <property type="component" value="Unassembled WGS sequence"/>
</dbReference>
<dbReference type="Gene3D" id="3.30.565.10">
    <property type="entry name" value="Histidine kinase-like ATPase, C-terminal domain"/>
    <property type="match status" value="1"/>
</dbReference>
<keyword evidence="4" id="KW-1185">Reference proteome</keyword>
<dbReference type="OrthoDB" id="9792992at2"/>
<gene>
    <name evidence="3" type="ORF">B0O44_11047</name>
</gene>
<feature type="transmembrane region" description="Helical" evidence="1">
    <location>
        <begin position="34"/>
        <end position="55"/>
    </location>
</feature>
<dbReference type="AlphaFoldDB" id="A0A318U7B5"/>
<keyword evidence="1" id="KW-0472">Membrane</keyword>
<evidence type="ECO:0000313" key="3">
    <source>
        <dbReference type="EMBL" id="PYF69409.1"/>
    </source>
</evidence>
<feature type="transmembrane region" description="Helical" evidence="1">
    <location>
        <begin position="7"/>
        <end position="28"/>
    </location>
</feature>